<keyword evidence="5 7" id="KW-0378">Hydrolase</keyword>
<protein>
    <recommendedName>
        <fullName evidence="7">Ubiquitin carboxyl-terminal hydrolase</fullName>
        <ecNumber evidence="7">3.4.19.12</ecNumber>
    </recommendedName>
</protein>
<dbReference type="PANTHER" id="PTHR21646">
    <property type="entry name" value="UBIQUITIN CARBOXYL-TERMINAL HYDROLASE"/>
    <property type="match status" value="1"/>
</dbReference>
<evidence type="ECO:0000256" key="5">
    <source>
        <dbReference type="ARBA" id="ARBA00022801"/>
    </source>
</evidence>
<keyword evidence="10" id="KW-1185">Reference proteome</keyword>
<dbReference type="Pfam" id="PF00443">
    <property type="entry name" value="UCH"/>
    <property type="match status" value="1"/>
</dbReference>
<dbReference type="SUPFAM" id="SSF54001">
    <property type="entry name" value="Cysteine proteinases"/>
    <property type="match status" value="1"/>
</dbReference>
<dbReference type="PANTHER" id="PTHR21646:SF24">
    <property type="entry name" value="UBIQUITIN CARBOXYL-TERMINAL HYDROLASE"/>
    <property type="match status" value="1"/>
</dbReference>
<evidence type="ECO:0000256" key="7">
    <source>
        <dbReference type="RuleBase" id="RU366025"/>
    </source>
</evidence>
<keyword evidence="6 7" id="KW-0788">Thiol protease</keyword>
<comment type="function">
    <text evidence="7">Recognizes and hydrolyzes the peptide bond at the C-terminal Gly of ubiquitin. Involved in the processing of poly-ubiquitin precursors as well as that of ubiquitinated proteins.</text>
</comment>
<evidence type="ECO:0000256" key="3">
    <source>
        <dbReference type="ARBA" id="ARBA00022670"/>
    </source>
</evidence>
<dbReference type="PROSITE" id="PS00973">
    <property type="entry name" value="USP_2"/>
    <property type="match status" value="1"/>
</dbReference>
<comment type="catalytic activity">
    <reaction evidence="1 7">
        <text>Thiol-dependent hydrolysis of ester, thioester, amide, peptide and isopeptide bonds formed by the C-terminal Gly of ubiquitin (a 76-residue protein attached to proteins as an intracellular targeting signal).</text>
        <dbReference type="EC" id="3.4.19.12"/>
    </reaction>
</comment>
<evidence type="ECO:0000256" key="2">
    <source>
        <dbReference type="ARBA" id="ARBA00009085"/>
    </source>
</evidence>
<name>A0AAV3QLP3_LITER</name>
<dbReference type="InterPro" id="IPR028889">
    <property type="entry name" value="USP"/>
</dbReference>
<dbReference type="EC" id="3.4.19.12" evidence="7"/>
<dbReference type="Gene3D" id="3.90.70.10">
    <property type="entry name" value="Cysteine proteinases"/>
    <property type="match status" value="2"/>
</dbReference>
<dbReference type="Proteomes" id="UP001454036">
    <property type="component" value="Unassembled WGS sequence"/>
</dbReference>
<dbReference type="GO" id="GO:0016579">
    <property type="term" value="P:protein deubiquitination"/>
    <property type="evidence" value="ECO:0007669"/>
    <property type="project" value="InterPro"/>
</dbReference>
<keyword evidence="4 7" id="KW-0833">Ubl conjugation pathway</keyword>
<dbReference type="InterPro" id="IPR050185">
    <property type="entry name" value="Ub_carboxyl-term_hydrolase"/>
</dbReference>
<dbReference type="InterPro" id="IPR038765">
    <property type="entry name" value="Papain-like_cys_pep_sf"/>
</dbReference>
<accession>A0AAV3QLP3</accession>
<dbReference type="PROSITE" id="PS50235">
    <property type="entry name" value="USP_3"/>
    <property type="match status" value="1"/>
</dbReference>
<comment type="caution">
    <text evidence="9">The sequence shown here is derived from an EMBL/GenBank/DDBJ whole genome shotgun (WGS) entry which is preliminary data.</text>
</comment>
<keyword evidence="3 7" id="KW-0645">Protease</keyword>
<dbReference type="InterPro" id="IPR057372">
    <property type="entry name" value="Ubiquitin_UBP8/5"/>
</dbReference>
<dbReference type="PROSITE" id="PS00972">
    <property type="entry name" value="USP_1"/>
    <property type="match status" value="1"/>
</dbReference>
<organism evidence="9 10">
    <name type="scientific">Lithospermum erythrorhizon</name>
    <name type="common">Purple gromwell</name>
    <name type="synonym">Lithospermum officinale var. erythrorhizon</name>
    <dbReference type="NCBI Taxonomy" id="34254"/>
    <lineage>
        <taxon>Eukaryota</taxon>
        <taxon>Viridiplantae</taxon>
        <taxon>Streptophyta</taxon>
        <taxon>Embryophyta</taxon>
        <taxon>Tracheophyta</taxon>
        <taxon>Spermatophyta</taxon>
        <taxon>Magnoliopsida</taxon>
        <taxon>eudicotyledons</taxon>
        <taxon>Gunneridae</taxon>
        <taxon>Pentapetalae</taxon>
        <taxon>asterids</taxon>
        <taxon>lamiids</taxon>
        <taxon>Boraginales</taxon>
        <taxon>Boraginaceae</taxon>
        <taxon>Boraginoideae</taxon>
        <taxon>Lithospermeae</taxon>
        <taxon>Lithospermum</taxon>
    </lineage>
</organism>
<proteinExistence type="inferred from homology"/>
<sequence>MDVYAKFEPHTLSQYYESHDNDSKDLRRAIKIFSVEPEQFQIWDFSSTMMLFLNDRNKILNDYSRRSEHYMPLQLHVYELSEPNENIWVRNYASPFQLPYRDSVMMNGSPAQRSGGAGTPGLTGLRNLGNTCFMNSALQCLVHTPKIVDYFLGDYEKELNHDNPLGTNGEIALEFGDLLKRLWESEGYPVAPRTFKSKISHFAPQFSGYNQHDSQELLAFLLDGLHEDLNRVKCKPYVEVKDDDDLPDEEVADEYWQNHLARNDSIIVDLCQGQYKSTLVCPDCRKAKVTFDPFMYLSLPLPSTSVRTMTLTVMKSDDVSPPLAFTVIVPSNGRLEHLTEAISIACSLRQDESILLAEIYNNRIIRYLDDPSEFLTVIRDDDQLVAYRLPSYYKKESLVVFMSEEIERKTIWGKFMSTWKRFGVPLVAHRKIVNGSDIRDLYCKLLEPYLVPIEGSVNEIYNGGSATTEISEVAEEANTLRLSGCIDKADAEVVKVQYEDWFKICKTDKDSVNEFDYRERTTTEILMVGEEASTSTHTCCTGKADFDEVKAHSGTGFQFFCKDGKSTARIAEIMMNEPVKCTTISGPLKVLVRWSDKMSESYNMRPFRLLPEVCKSDSYRPRREEHTSLYKCLEAFLTKEPLGPDDMWYCPICKKHCQASKKLDLWRLPEILVIHLKRFSYSRLFNHKLETFVDFPVNDLDLSSYIAHKDSESSHHYKLYAISNHFGSMGGGHYTAFVQHDGKQWYDFNDSDVSKIDKDIIKSSAAYVLFYRRVKD</sequence>
<dbReference type="InterPro" id="IPR001394">
    <property type="entry name" value="Peptidase_C19_UCH"/>
</dbReference>
<evidence type="ECO:0000259" key="8">
    <source>
        <dbReference type="PROSITE" id="PS50235"/>
    </source>
</evidence>
<dbReference type="CDD" id="cd02674">
    <property type="entry name" value="Peptidase_C19R"/>
    <property type="match status" value="1"/>
</dbReference>
<evidence type="ECO:0000256" key="4">
    <source>
        <dbReference type="ARBA" id="ARBA00022786"/>
    </source>
</evidence>
<comment type="similarity">
    <text evidence="2 7">Belongs to the peptidase C19 family.</text>
</comment>
<evidence type="ECO:0000256" key="6">
    <source>
        <dbReference type="ARBA" id="ARBA00022807"/>
    </source>
</evidence>
<reference evidence="9 10" key="1">
    <citation type="submission" date="2024-01" db="EMBL/GenBank/DDBJ databases">
        <title>The complete chloroplast genome sequence of Lithospermum erythrorhizon: insights into the phylogenetic relationship among Boraginaceae species and the maternal lineages of purple gromwells.</title>
        <authorList>
            <person name="Okada T."/>
            <person name="Watanabe K."/>
        </authorList>
    </citation>
    <scope>NUCLEOTIDE SEQUENCE [LARGE SCALE GENOMIC DNA]</scope>
</reference>
<dbReference type="AlphaFoldDB" id="A0AAV3QLP3"/>
<evidence type="ECO:0000313" key="9">
    <source>
        <dbReference type="EMBL" id="GAA0164096.1"/>
    </source>
</evidence>
<gene>
    <name evidence="9" type="ORF">LIER_39718</name>
</gene>
<dbReference type="Pfam" id="PF25242">
    <property type="entry name" value="Ubiquitin_UBP8"/>
    <property type="match status" value="1"/>
</dbReference>
<dbReference type="GO" id="GO:0006508">
    <property type="term" value="P:proteolysis"/>
    <property type="evidence" value="ECO:0007669"/>
    <property type="project" value="UniProtKB-KW"/>
</dbReference>
<dbReference type="GO" id="GO:0004843">
    <property type="term" value="F:cysteine-type deubiquitinase activity"/>
    <property type="evidence" value="ECO:0007669"/>
    <property type="project" value="UniProtKB-UniRule"/>
</dbReference>
<evidence type="ECO:0000256" key="1">
    <source>
        <dbReference type="ARBA" id="ARBA00000707"/>
    </source>
</evidence>
<dbReference type="InterPro" id="IPR018200">
    <property type="entry name" value="USP_CS"/>
</dbReference>
<dbReference type="EMBL" id="BAABME010021747">
    <property type="protein sequence ID" value="GAA0164096.1"/>
    <property type="molecule type" value="Genomic_DNA"/>
</dbReference>
<evidence type="ECO:0000313" key="10">
    <source>
        <dbReference type="Proteomes" id="UP001454036"/>
    </source>
</evidence>
<feature type="domain" description="USP" evidence="8">
    <location>
        <begin position="123"/>
        <end position="774"/>
    </location>
</feature>